<sequence>MSGVTSPKSQTEGVKTLLGDPKKAITRLALPMIAAMSIHMIYNVVDAIWVSGLGVDALSAVGFFFPFFFMAMAVATGLGLGGGSAISRRIGARDKVGADAIAAHTIIIMFLVAVAFTIPLFIFAENIFLRLGAGRTIGMVLSYARIMFAGTIIVFFVNIAGTVLRSEGDAKRAMFAMALGSGLNIVLDPIFIYTLGLGVAGAAWATIVSLLVTSLMLFNWLFLKKDTYVSFRFRGFRFRRAIVRDIFKVGLPASAQQLSMSFTMLIVNLILVRVGGTDGVAVYTTGWRVATIAILPLLGIATAVVSVAGATFGQRAFKKLKTAFMYALKIGIAIEVLIAIVTFVLAPQITAMFTHAEGAARITNDLIVFLRIVSLFYPAVAFGMFSSAMFQGAGKGVNAFIVTIIRTVALTPAFSVLFALILGMGLPGVWLGIVVGNTIGAMVAFLWARAYIRALTATSRKDQEKMLSFSSEISPL</sequence>
<dbReference type="GO" id="GO:0015297">
    <property type="term" value="F:antiporter activity"/>
    <property type="evidence" value="ECO:0007669"/>
    <property type="project" value="InterPro"/>
</dbReference>
<dbReference type="InterPro" id="IPR048279">
    <property type="entry name" value="MdtK-like"/>
</dbReference>
<feature type="transmembrane region" description="Helical" evidence="7">
    <location>
        <begin position="101"/>
        <end position="123"/>
    </location>
</feature>
<feature type="transmembrane region" description="Helical" evidence="7">
    <location>
        <begin position="249"/>
        <end position="272"/>
    </location>
</feature>
<dbReference type="InterPro" id="IPR002528">
    <property type="entry name" value="MATE_fam"/>
</dbReference>
<feature type="transmembrane region" description="Helical" evidence="7">
    <location>
        <begin position="176"/>
        <end position="196"/>
    </location>
</feature>
<feature type="transmembrane region" description="Helical" evidence="7">
    <location>
        <begin position="25"/>
        <end position="45"/>
    </location>
</feature>
<evidence type="ECO:0000256" key="5">
    <source>
        <dbReference type="ARBA" id="ARBA00022989"/>
    </source>
</evidence>
<feature type="transmembrane region" description="Helical" evidence="7">
    <location>
        <begin position="57"/>
        <end position="80"/>
    </location>
</feature>
<keyword evidence="6 7" id="KW-0472">Membrane</keyword>
<feature type="transmembrane region" description="Helical" evidence="7">
    <location>
        <begin position="202"/>
        <end position="223"/>
    </location>
</feature>
<proteinExistence type="predicted"/>
<evidence type="ECO:0000256" key="2">
    <source>
        <dbReference type="ARBA" id="ARBA00022448"/>
    </source>
</evidence>
<dbReference type="InterPro" id="IPR052031">
    <property type="entry name" value="Membrane_Transporter-Flippase"/>
</dbReference>
<dbReference type="AlphaFoldDB" id="A0A523QL82"/>
<feature type="transmembrane region" description="Helical" evidence="7">
    <location>
        <begin position="428"/>
        <end position="452"/>
    </location>
</feature>
<evidence type="ECO:0000313" key="8">
    <source>
        <dbReference type="EMBL" id="TES86509.1"/>
    </source>
</evidence>
<evidence type="ECO:0000256" key="4">
    <source>
        <dbReference type="ARBA" id="ARBA00022692"/>
    </source>
</evidence>
<dbReference type="CDD" id="cd13147">
    <property type="entry name" value="MATE_MJ0709_like"/>
    <property type="match status" value="1"/>
</dbReference>
<gene>
    <name evidence="8" type="ORF">E3J95_01800</name>
</gene>
<evidence type="ECO:0000256" key="6">
    <source>
        <dbReference type="ARBA" id="ARBA00023136"/>
    </source>
</evidence>
<dbReference type="EMBL" id="SOKU01000084">
    <property type="protein sequence ID" value="TES86509.1"/>
    <property type="molecule type" value="Genomic_DNA"/>
</dbReference>
<feature type="transmembrane region" description="Helical" evidence="7">
    <location>
        <begin position="324"/>
        <end position="346"/>
    </location>
</feature>
<feature type="transmembrane region" description="Helical" evidence="7">
    <location>
        <begin position="292"/>
        <end position="312"/>
    </location>
</feature>
<comment type="caution">
    <text evidence="8">The sequence shown here is derived from an EMBL/GenBank/DDBJ whole genome shotgun (WGS) entry which is preliminary data.</text>
</comment>
<dbReference type="GO" id="GO:0005886">
    <property type="term" value="C:plasma membrane"/>
    <property type="evidence" value="ECO:0007669"/>
    <property type="project" value="UniProtKB-SubCell"/>
</dbReference>
<accession>A0A523QL82</accession>
<dbReference type="Pfam" id="PF01554">
    <property type="entry name" value="MatE"/>
    <property type="match status" value="2"/>
</dbReference>
<keyword evidence="2" id="KW-0813">Transport</keyword>
<feature type="transmembrane region" description="Helical" evidence="7">
    <location>
        <begin position="366"/>
        <end position="385"/>
    </location>
</feature>
<keyword evidence="3" id="KW-1003">Cell membrane</keyword>
<evidence type="ECO:0000256" key="1">
    <source>
        <dbReference type="ARBA" id="ARBA00004651"/>
    </source>
</evidence>
<keyword evidence="5 7" id="KW-1133">Transmembrane helix</keyword>
<dbReference type="PANTHER" id="PTHR43549">
    <property type="entry name" value="MULTIDRUG RESISTANCE PROTEIN YPNP-RELATED"/>
    <property type="match status" value="1"/>
</dbReference>
<dbReference type="Proteomes" id="UP000320781">
    <property type="component" value="Unassembled WGS sequence"/>
</dbReference>
<feature type="transmembrane region" description="Helical" evidence="7">
    <location>
        <begin position="143"/>
        <end position="164"/>
    </location>
</feature>
<dbReference type="GO" id="GO:0042910">
    <property type="term" value="F:xenobiotic transmembrane transporter activity"/>
    <property type="evidence" value="ECO:0007669"/>
    <property type="project" value="InterPro"/>
</dbReference>
<dbReference type="PANTHER" id="PTHR43549:SF2">
    <property type="entry name" value="MULTIDRUG RESISTANCE PROTEIN NORM-RELATED"/>
    <property type="match status" value="1"/>
</dbReference>
<organism evidence="8 9">
    <name type="scientific">Aerophobetes bacterium</name>
    <dbReference type="NCBI Taxonomy" id="2030807"/>
    <lineage>
        <taxon>Bacteria</taxon>
        <taxon>Candidatus Aerophobota</taxon>
    </lineage>
</organism>
<feature type="transmembrane region" description="Helical" evidence="7">
    <location>
        <begin position="397"/>
        <end position="422"/>
    </location>
</feature>
<evidence type="ECO:0000313" key="9">
    <source>
        <dbReference type="Proteomes" id="UP000320781"/>
    </source>
</evidence>
<protein>
    <submittedName>
        <fullName evidence="8">MATE family efflux transporter</fullName>
    </submittedName>
</protein>
<reference evidence="8 9" key="1">
    <citation type="submission" date="2019-03" db="EMBL/GenBank/DDBJ databases">
        <title>Metabolic potential of uncultured bacteria and archaea associated with petroleum seepage in deep-sea sediments.</title>
        <authorList>
            <person name="Dong X."/>
            <person name="Hubert C."/>
        </authorList>
    </citation>
    <scope>NUCLEOTIDE SEQUENCE [LARGE SCALE GENOMIC DNA]</scope>
    <source>
        <strain evidence="8">E44_bin92</strain>
    </source>
</reference>
<comment type="subcellular location">
    <subcellularLocation>
        <location evidence="1">Cell membrane</location>
        <topology evidence="1">Multi-pass membrane protein</topology>
    </subcellularLocation>
</comment>
<evidence type="ECO:0000256" key="7">
    <source>
        <dbReference type="SAM" id="Phobius"/>
    </source>
</evidence>
<name>A0A523QL82_UNCAE</name>
<dbReference type="PIRSF" id="PIRSF006603">
    <property type="entry name" value="DinF"/>
    <property type="match status" value="1"/>
</dbReference>
<evidence type="ECO:0000256" key="3">
    <source>
        <dbReference type="ARBA" id="ARBA00022475"/>
    </source>
</evidence>
<keyword evidence="4 7" id="KW-0812">Transmembrane</keyword>
<dbReference type="NCBIfam" id="TIGR00797">
    <property type="entry name" value="matE"/>
    <property type="match status" value="1"/>
</dbReference>